<evidence type="ECO:0000313" key="3">
    <source>
        <dbReference type="EMBL" id="CAK7942332.1"/>
    </source>
</evidence>
<organism evidence="3 4">
    <name type="scientific">Peronospora matthiolae</name>
    <dbReference type="NCBI Taxonomy" id="2874970"/>
    <lineage>
        <taxon>Eukaryota</taxon>
        <taxon>Sar</taxon>
        <taxon>Stramenopiles</taxon>
        <taxon>Oomycota</taxon>
        <taxon>Peronosporomycetes</taxon>
        <taxon>Peronosporales</taxon>
        <taxon>Peronosporaceae</taxon>
        <taxon>Peronospora</taxon>
    </lineage>
</organism>
<keyword evidence="1" id="KW-0175">Coiled coil</keyword>
<dbReference type="EMBL" id="CAKLBY020000270">
    <property type="protein sequence ID" value="CAK7942332.1"/>
    <property type="molecule type" value="Genomic_DNA"/>
</dbReference>
<evidence type="ECO:0000256" key="2">
    <source>
        <dbReference type="SAM" id="MobiDB-lite"/>
    </source>
</evidence>
<accession>A0AAV1V9T9</accession>
<feature type="compositionally biased region" description="Polar residues" evidence="2">
    <location>
        <begin position="216"/>
        <end position="227"/>
    </location>
</feature>
<evidence type="ECO:0000313" key="4">
    <source>
        <dbReference type="Proteomes" id="UP001162060"/>
    </source>
</evidence>
<dbReference type="AlphaFoldDB" id="A0AAV1V9T9"/>
<comment type="caution">
    <text evidence="3">The sequence shown here is derived from an EMBL/GenBank/DDBJ whole genome shotgun (WGS) entry which is preliminary data.</text>
</comment>
<evidence type="ECO:0000256" key="1">
    <source>
        <dbReference type="SAM" id="Coils"/>
    </source>
</evidence>
<dbReference type="Proteomes" id="UP001162060">
    <property type="component" value="Unassembled WGS sequence"/>
</dbReference>
<proteinExistence type="predicted"/>
<gene>
    <name evidence="3" type="ORF">PM001_LOCUS27482</name>
</gene>
<sequence length="258" mass="29153">MRTFRSLASPRPLSIVQSNYDRLRVFYKDKVKRSEAFREAWNDRVDQTVLTEHLKSEILRTVRALHAAQEKADREIAEIRKHMDEAGEWLVAECDKLLHILDKANSKKSKYKKNGLQLQEELRRALTQVAGLQAEQEKPFRALKQVSGLEAELGVAQNSISALSAECDQLRRILSYRDDTLDQMRIQLADVASERDLALRDHTTLRDRMALLVSGDTSATPTKVGSSTHTPVPVTPHPMSNGSGSIRKRSRDLLPSST</sequence>
<feature type="region of interest" description="Disordered" evidence="2">
    <location>
        <begin position="216"/>
        <end position="258"/>
    </location>
</feature>
<feature type="coiled-coil region" evidence="1">
    <location>
        <begin position="65"/>
        <end position="135"/>
    </location>
</feature>
<protein>
    <submittedName>
        <fullName evidence="3">Uncharacterized protein</fullName>
    </submittedName>
</protein>
<name>A0AAV1V9T9_9STRA</name>
<reference evidence="3" key="1">
    <citation type="submission" date="2024-01" db="EMBL/GenBank/DDBJ databases">
        <authorList>
            <person name="Webb A."/>
        </authorList>
    </citation>
    <scope>NUCLEOTIDE SEQUENCE</scope>
    <source>
        <strain evidence="3">Pm1</strain>
    </source>
</reference>